<dbReference type="RefSeq" id="XP_028142249.1">
    <property type="nucleotide sequence ID" value="XM_028286448.1"/>
</dbReference>
<proteinExistence type="predicted"/>
<dbReference type="InParanoid" id="A0A6P7G032"/>
<gene>
    <name evidence="2" type="primary">LOC114336121</name>
</gene>
<dbReference type="AlphaFoldDB" id="A0A6P7G032"/>
<name>A0A6P7G032_DIAVI</name>
<feature type="compositionally biased region" description="Polar residues" evidence="1">
    <location>
        <begin position="114"/>
        <end position="131"/>
    </location>
</feature>
<organism evidence="2">
    <name type="scientific">Diabrotica virgifera virgifera</name>
    <name type="common">western corn rootworm</name>
    <dbReference type="NCBI Taxonomy" id="50390"/>
    <lineage>
        <taxon>Eukaryota</taxon>
        <taxon>Metazoa</taxon>
        <taxon>Ecdysozoa</taxon>
        <taxon>Arthropoda</taxon>
        <taxon>Hexapoda</taxon>
        <taxon>Insecta</taxon>
        <taxon>Pterygota</taxon>
        <taxon>Neoptera</taxon>
        <taxon>Endopterygota</taxon>
        <taxon>Coleoptera</taxon>
        <taxon>Polyphaga</taxon>
        <taxon>Cucujiformia</taxon>
        <taxon>Chrysomeloidea</taxon>
        <taxon>Chrysomelidae</taxon>
        <taxon>Galerucinae</taxon>
        <taxon>Diabroticina</taxon>
        <taxon>Diabroticites</taxon>
        <taxon>Diabrotica</taxon>
    </lineage>
</organism>
<dbReference type="InterPro" id="IPR036028">
    <property type="entry name" value="SH3-like_dom_sf"/>
</dbReference>
<feature type="non-terminal residue" evidence="2">
    <location>
        <position position="139"/>
    </location>
</feature>
<evidence type="ECO:0000313" key="2">
    <source>
        <dbReference type="RefSeq" id="XP_028142249.1"/>
    </source>
</evidence>
<dbReference type="SUPFAM" id="SSF50044">
    <property type="entry name" value="SH3-domain"/>
    <property type="match status" value="1"/>
</dbReference>
<feature type="non-terminal residue" evidence="2">
    <location>
        <position position="1"/>
    </location>
</feature>
<feature type="region of interest" description="Disordered" evidence="1">
    <location>
        <begin position="90"/>
        <end position="139"/>
    </location>
</feature>
<reference evidence="2" key="1">
    <citation type="submission" date="2025-08" db="UniProtKB">
        <authorList>
            <consortium name="RefSeq"/>
        </authorList>
    </citation>
    <scope>IDENTIFICATION</scope>
    <source>
        <tissue evidence="2">Whole insect</tissue>
    </source>
</reference>
<sequence>NNAMLTGSQTGFKAKETEIAPHAGVLEMTWVMSDFTATNPLELSVTKGQQVEVVEVCASKPDFCLVRMPTRGTTDHESGVVPEGLVPLAVLKQPPPHRGSPSRRINPPTEQEIDTSLQNDASAAVNTSSPVNKRRGFSG</sequence>
<protein>
    <submittedName>
        <fullName evidence="2">Uncharacterized protein LOC114336121</fullName>
    </submittedName>
</protein>
<dbReference type="Gene3D" id="2.30.30.40">
    <property type="entry name" value="SH3 Domains"/>
    <property type="match status" value="1"/>
</dbReference>
<evidence type="ECO:0000256" key="1">
    <source>
        <dbReference type="SAM" id="MobiDB-lite"/>
    </source>
</evidence>
<accession>A0A6P7G032</accession>